<dbReference type="Proteomes" id="UP000177090">
    <property type="component" value="Unassembled WGS sequence"/>
</dbReference>
<dbReference type="Pfam" id="PF02033">
    <property type="entry name" value="RBFA"/>
    <property type="match status" value="1"/>
</dbReference>
<reference evidence="2 3" key="1">
    <citation type="journal article" date="2016" name="Nat. Commun.">
        <title>Thousands of microbial genomes shed light on interconnected biogeochemical processes in an aquifer system.</title>
        <authorList>
            <person name="Anantharaman K."/>
            <person name="Brown C.T."/>
            <person name="Hug L.A."/>
            <person name="Sharon I."/>
            <person name="Castelle C.J."/>
            <person name="Probst A.J."/>
            <person name="Thomas B.C."/>
            <person name="Singh A."/>
            <person name="Wilkins M.J."/>
            <person name="Karaoz U."/>
            <person name="Brodie E.L."/>
            <person name="Williams K.H."/>
            <person name="Hubbard S.S."/>
            <person name="Banfield J.F."/>
        </authorList>
    </citation>
    <scope>NUCLEOTIDE SEQUENCE [LARGE SCALE GENOMIC DNA]</scope>
</reference>
<keyword evidence="1" id="KW-0690">Ribosome biogenesis</keyword>
<proteinExistence type="predicted"/>
<dbReference type="InterPro" id="IPR023799">
    <property type="entry name" value="RbfA_dom_sf"/>
</dbReference>
<gene>
    <name evidence="2" type="ORF">A2569_02470</name>
</gene>
<sequence>MRKRQRTESLIQELASGFIAEHTTGKSLLTVVDVRLSSDQRTARIFVSVFPHEHEGEAQSFLTRQGREFRGYMMEHARLMHVPFMEFVVGSSVV</sequence>
<dbReference type="Gene3D" id="3.30.300.20">
    <property type="match status" value="1"/>
</dbReference>
<evidence type="ECO:0000313" key="2">
    <source>
        <dbReference type="EMBL" id="OHA60799.1"/>
    </source>
</evidence>
<organism evidence="2 3">
    <name type="scientific">Candidatus Vogelbacteria bacterium RIFOXYD1_FULL_51_18</name>
    <dbReference type="NCBI Taxonomy" id="1802440"/>
    <lineage>
        <taxon>Bacteria</taxon>
        <taxon>Candidatus Vogeliibacteriota</taxon>
    </lineage>
</organism>
<accession>A0A1G2QL37</accession>
<name>A0A1G2QL37_9BACT</name>
<dbReference type="InterPro" id="IPR000238">
    <property type="entry name" value="RbfA"/>
</dbReference>
<evidence type="ECO:0008006" key="4">
    <source>
        <dbReference type="Google" id="ProtNLM"/>
    </source>
</evidence>
<dbReference type="AlphaFoldDB" id="A0A1G2QL37"/>
<evidence type="ECO:0000256" key="1">
    <source>
        <dbReference type="ARBA" id="ARBA00022517"/>
    </source>
</evidence>
<dbReference type="InterPro" id="IPR015946">
    <property type="entry name" value="KH_dom-like_a/b"/>
</dbReference>
<evidence type="ECO:0000313" key="3">
    <source>
        <dbReference type="Proteomes" id="UP000177090"/>
    </source>
</evidence>
<dbReference type="GO" id="GO:0006364">
    <property type="term" value="P:rRNA processing"/>
    <property type="evidence" value="ECO:0007669"/>
    <property type="project" value="InterPro"/>
</dbReference>
<comment type="caution">
    <text evidence="2">The sequence shown here is derived from an EMBL/GenBank/DDBJ whole genome shotgun (WGS) entry which is preliminary data.</text>
</comment>
<dbReference type="STRING" id="1802440.A2569_02470"/>
<dbReference type="EMBL" id="MHTL01000008">
    <property type="protein sequence ID" value="OHA60799.1"/>
    <property type="molecule type" value="Genomic_DNA"/>
</dbReference>
<protein>
    <recommendedName>
        <fullName evidence="4">Ribosome-binding factor A</fullName>
    </recommendedName>
</protein>
<dbReference type="SUPFAM" id="SSF89919">
    <property type="entry name" value="Ribosome-binding factor A, RbfA"/>
    <property type="match status" value="1"/>
</dbReference>